<dbReference type="SUPFAM" id="SSF52540">
    <property type="entry name" value="P-loop containing nucleoside triphosphate hydrolases"/>
    <property type="match status" value="1"/>
</dbReference>
<dbReference type="Proteomes" id="UP001143362">
    <property type="component" value="Unassembled WGS sequence"/>
</dbReference>
<evidence type="ECO:0000256" key="2">
    <source>
        <dbReference type="ARBA" id="ARBA00022803"/>
    </source>
</evidence>
<dbReference type="Pfam" id="PF14559">
    <property type="entry name" value="TPR_19"/>
    <property type="match status" value="1"/>
</dbReference>
<protein>
    <submittedName>
        <fullName evidence="5">Tetratricopeptide repeat protein</fullName>
    </submittedName>
</protein>
<dbReference type="RefSeq" id="WP_279243851.1">
    <property type="nucleotide sequence ID" value="NZ_SHNN01000001.1"/>
</dbReference>
<dbReference type="InterPro" id="IPR002591">
    <property type="entry name" value="Phosphodiest/P_Trfase"/>
</dbReference>
<dbReference type="PANTHER" id="PTHR10151:SF120">
    <property type="entry name" value="BIS(5'-ADENOSYL)-TRIPHOSPHATASE"/>
    <property type="match status" value="1"/>
</dbReference>
<dbReference type="Gene3D" id="1.25.40.10">
    <property type="entry name" value="Tetratricopeptide repeat domain"/>
    <property type="match status" value="3"/>
</dbReference>
<dbReference type="InterPro" id="IPR011990">
    <property type="entry name" value="TPR-like_helical_dom_sf"/>
</dbReference>
<dbReference type="Pfam" id="PF07719">
    <property type="entry name" value="TPR_2"/>
    <property type="match status" value="1"/>
</dbReference>
<evidence type="ECO:0000256" key="1">
    <source>
        <dbReference type="ARBA" id="ARBA00022737"/>
    </source>
</evidence>
<dbReference type="SMART" id="SM00028">
    <property type="entry name" value="TPR"/>
    <property type="match status" value="3"/>
</dbReference>
<dbReference type="InterPro" id="IPR017850">
    <property type="entry name" value="Alkaline_phosphatase_core_sf"/>
</dbReference>
<evidence type="ECO:0000256" key="4">
    <source>
        <dbReference type="SAM" id="Coils"/>
    </source>
</evidence>
<proteinExistence type="predicted"/>
<evidence type="ECO:0000256" key="3">
    <source>
        <dbReference type="PROSITE-ProRule" id="PRU00339"/>
    </source>
</evidence>
<accession>A0ABT3TEK8</accession>
<keyword evidence="1" id="KW-0677">Repeat</keyword>
<keyword evidence="2 3" id="KW-0802">TPR repeat</keyword>
<name>A0ABT3TEK8_9GAMM</name>
<dbReference type="Pfam" id="PF01663">
    <property type="entry name" value="Phosphodiest"/>
    <property type="match status" value="1"/>
</dbReference>
<evidence type="ECO:0000313" key="6">
    <source>
        <dbReference type="Proteomes" id="UP001143362"/>
    </source>
</evidence>
<dbReference type="PANTHER" id="PTHR10151">
    <property type="entry name" value="ECTONUCLEOTIDE PYROPHOSPHATASE/PHOSPHODIESTERASE"/>
    <property type="match status" value="1"/>
</dbReference>
<sequence>MRRKLLLVGWDAADWKLIGPLMDAGLMPNLQRLVEGGVSGDLMTLSPILSPMLWTSIATGKRPFNHGVLGFTEPLPDDKGVQPVTSLARTTKAIWNILSQNELRSNVVGWWPSSPVEPINGVMVSNHYADTGSANPQDREWPLAARHVHPPQMLDTVAGLRVHPADISAEQVRAFVPLGERIDQQNDSRLQSIIKNISECASLQNCVTHLMQAEPWDFTAVYLDAIDHMGHGFMRYHPPKLDWVTQEDFDIYQSVVTTTYIFHDMMLGTLCEQAGPDCTVMLVSDHGFHPDHLRRRVLPNEPAGPAVEHREHGVFLVHGPGIRKDVLIHGANLLDVTPTILSLFDLPVGEDMDGRPLLDIYQQSVSATTVPSWDDVPGASGEHPPGTGLAVEEASEALEQLVALGYIDRPGDDAAQAAAAARTENNYNLARSFMNAQRFGDAIPLLVTLYEAQPLEFRFGIQLAMCLQALGHVEELADTVADIRQRWLQAATVCRERLTDIAADARERREQHRALMDDLAKAREPTGAVAEHDKQSPAEKLFTLEEQRVIKKLRSIARGNVSALDYMDGWVAVARGDDKAALALLKLAGERQSGAAGYHYQLGECYRRLRRYRKALAAYEAVLALDPHDSGAVLGLAQTYLGLEQYERAREEAGKALALKYHLAPAHYVLGVCEARAGAWDLAREAYARALELNPNYAQAHRRLAGLYSEALADSGLAADHLQHARDLEQLQRQRREERVAPQLPDYSAIDYATALPEMPVSELEPRLGDLDNGVVRPASDGDQTIYVVSGLPRSGTSLMMQMLQAAGLPALTDAARAADENNPRGYLELERVKGLAKSNNWLQDACGKSLKVVSPLLPHLPQGWQYKVIFMQRELDELIASQTTMLTRLGQSADAQSEDKLREQFERHNGFALECLLRQSVPTLQISHAGLMHAPEVIVAELVEFLGLEVSAQPQMLAKIDPSLYRARGASTG</sequence>
<dbReference type="SUPFAM" id="SSF53649">
    <property type="entry name" value="Alkaline phosphatase-like"/>
    <property type="match status" value="1"/>
</dbReference>
<comment type="caution">
    <text evidence="5">The sequence shown here is derived from an EMBL/GenBank/DDBJ whole genome shotgun (WGS) entry which is preliminary data.</text>
</comment>
<dbReference type="SUPFAM" id="SSF48452">
    <property type="entry name" value="TPR-like"/>
    <property type="match status" value="1"/>
</dbReference>
<dbReference type="PROSITE" id="PS50005">
    <property type="entry name" value="TPR"/>
    <property type="match status" value="2"/>
</dbReference>
<feature type="repeat" description="TPR" evidence="3">
    <location>
        <begin position="596"/>
        <end position="629"/>
    </location>
</feature>
<keyword evidence="4" id="KW-0175">Coiled coil</keyword>
<dbReference type="InterPro" id="IPR013105">
    <property type="entry name" value="TPR_2"/>
</dbReference>
<dbReference type="Gene3D" id="3.40.720.10">
    <property type="entry name" value="Alkaline Phosphatase, subunit A"/>
    <property type="match status" value="1"/>
</dbReference>
<dbReference type="InterPro" id="IPR027417">
    <property type="entry name" value="P-loop_NTPase"/>
</dbReference>
<dbReference type="EMBL" id="SHNN01000001">
    <property type="protein sequence ID" value="MCX2979862.1"/>
    <property type="molecule type" value="Genomic_DNA"/>
</dbReference>
<dbReference type="Gene3D" id="3.40.50.300">
    <property type="entry name" value="P-loop containing nucleotide triphosphate hydrolases"/>
    <property type="match status" value="1"/>
</dbReference>
<organism evidence="5 6">
    <name type="scientific">Candidatus Litorirhabdus singularis</name>
    <dbReference type="NCBI Taxonomy" id="2518993"/>
    <lineage>
        <taxon>Bacteria</taxon>
        <taxon>Pseudomonadati</taxon>
        <taxon>Pseudomonadota</taxon>
        <taxon>Gammaproteobacteria</taxon>
        <taxon>Cellvibrionales</taxon>
        <taxon>Halieaceae</taxon>
        <taxon>Candidatus Litorirhabdus</taxon>
    </lineage>
</organism>
<evidence type="ECO:0000313" key="5">
    <source>
        <dbReference type="EMBL" id="MCX2979862.1"/>
    </source>
</evidence>
<feature type="coiled-coil region" evidence="4">
    <location>
        <begin position="495"/>
        <end position="522"/>
    </location>
</feature>
<gene>
    <name evidence="5" type="ORF">EYC98_03180</name>
</gene>
<reference evidence="5" key="1">
    <citation type="submission" date="2019-02" db="EMBL/GenBank/DDBJ databases">
        <authorList>
            <person name="Li S.-H."/>
        </authorList>
    </citation>
    <scope>NUCLEOTIDE SEQUENCE</scope>
    <source>
        <strain evidence="5">IMCC14734</strain>
    </source>
</reference>
<feature type="repeat" description="TPR" evidence="3">
    <location>
        <begin position="664"/>
        <end position="697"/>
    </location>
</feature>
<dbReference type="InterPro" id="IPR019734">
    <property type="entry name" value="TPR_rpt"/>
</dbReference>
<keyword evidence="6" id="KW-1185">Reference proteome</keyword>